<dbReference type="GO" id="GO:0000781">
    <property type="term" value="C:chromosome, telomeric region"/>
    <property type="evidence" value="ECO:0007669"/>
    <property type="project" value="GOC"/>
</dbReference>
<accession>A0A0W8DG83</accession>
<comment type="caution">
    <text evidence="7">The sequence shown here is derived from an EMBL/GenBank/DDBJ whole genome shotgun (WGS) entry which is preliminary data.</text>
</comment>
<name>A0A0W8DG83_PHYNI</name>
<gene>
    <name evidence="7" type="ORF">AM588_10010002</name>
</gene>
<evidence type="ECO:0000313" key="8">
    <source>
        <dbReference type="Proteomes" id="UP000054636"/>
    </source>
</evidence>
<dbReference type="GO" id="GO:0005634">
    <property type="term" value="C:nucleus"/>
    <property type="evidence" value="ECO:0007669"/>
    <property type="project" value="InterPro"/>
</dbReference>
<evidence type="ECO:0000256" key="2">
    <source>
        <dbReference type="ARBA" id="ARBA00013184"/>
    </source>
</evidence>
<feature type="domain" description="Histone acetyl transferase HAT1 N-terminal" evidence="6">
    <location>
        <begin position="29"/>
        <end position="185"/>
    </location>
</feature>
<evidence type="ECO:0000256" key="3">
    <source>
        <dbReference type="ARBA" id="ARBA00022679"/>
    </source>
</evidence>
<dbReference type="EMBL" id="LNFP01000230">
    <property type="protein sequence ID" value="KUF95363.1"/>
    <property type="molecule type" value="Genomic_DNA"/>
</dbReference>
<dbReference type="InterPro" id="IPR019467">
    <property type="entry name" value="Hat1_N"/>
</dbReference>
<dbReference type="AlphaFoldDB" id="A0A0W8DG83"/>
<dbReference type="EC" id="2.3.1.48" evidence="2"/>
<evidence type="ECO:0000256" key="5">
    <source>
        <dbReference type="ARBA" id="ARBA00048017"/>
    </source>
</evidence>
<evidence type="ECO:0000256" key="1">
    <source>
        <dbReference type="ARBA" id="ARBA00010543"/>
    </source>
</evidence>
<comment type="similarity">
    <text evidence="1">Belongs to the HAT1 family.</text>
</comment>
<dbReference type="Proteomes" id="UP000054636">
    <property type="component" value="Unassembled WGS sequence"/>
</dbReference>
<protein>
    <recommendedName>
        <fullName evidence="2">histone acetyltransferase</fullName>
        <ecNumber evidence="2">2.3.1.48</ecNumber>
    </recommendedName>
</protein>
<evidence type="ECO:0000259" key="6">
    <source>
        <dbReference type="Pfam" id="PF10394"/>
    </source>
</evidence>
<keyword evidence="4" id="KW-0012">Acyltransferase</keyword>
<sequence>MAPTETAGIKRPVDEAQTPAVKRVRFANSVSSNDAISLAIATDADEVEAQKLEWFPQNSRITHGYEGLKIAATFNGFDFRALLDVEFKEKDDTADDIVAKLTPSLPEGFVKEKDEFVAALRKAAASFTGPPGKCIESYSMKTSASKGEDSAHDRHFEIYECKLEDNEPAQKLLANLQTLSLWFIEGIDSTLPLHEVENEDQDDDEDEAFNSIVKPAISDVLERVLNPPTIGFMSPTHRDAAEAATEVQEDLLFELLHVFDNVSQQKGLLRQVLRSLADYTNAVMPPANANVTGNSS</sequence>
<dbReference type="Pfam" id="PF10394">
    <property type="entry name" value="Hat1_N"/>
    <property type="match status" value="1"/>
</dbReference>
<dbReference type="GO" id="GO:0031509">
    <property type="term" value="P:subtelomeric heterochromatin formation"/>
    <property type="evidence" value="ECO:0007669"/>
    <property type="project" value="InterPro"/>
</dbReference>
<dbReference type="SUPFAM" id="SSF55729">
    <property type="entry name" value="Acyl-CoA N-acyltransferases (Nat)"/>
    <property type="match status" value="1"/>
</dbReference>
<dbReference type="InterPro" id="IPR016181">
    <property type="entry name" value="Acyl_CoA_acyltransferase"/>
</dbReference>
<evidence type="ECO:0000313" key="7">
    <source>
        <dbReference type="EMBL" id="KUF95363.1"/>
    </source>
</evidence>
<dbReference type="PANTHER" id="PTHR12046">
    <property type="entry name" value="HISTONE ACETYLTRANSFERASE TYPE B CATALYTIC SUBUNIT"/>
    <property type="match status" value="1"/>
</dbReference>
<organism evidence="7 8">
    <name type="scientific">Phytophthora nicotianae</name>
    <name type="common">Potato buckeye rot agent</name>
    <name type="synonym">Phytophthora parasitica</name>
    <dbReference type="NCBI Taxonomy" id="4792"/>
    <lineage>
        <taxon>Eukaryota</taxon>
        <taxon>Sar</taxon>
        <taxon>Stramenopiles</taxon>
        <taxon>Oomycota</taxon>
        <taxon>Peronosporomycetes</taxon>
        <taxon>Peronosporales</taxon>
        <taxon>Peronosporaceae</taxon>
        <taxon>Phytophthora</taxon>
    </lineage>
</organism>
<comment type="catalytic activity">
    <reaction evidence="5">
        <text>L-lysyl-[protein] + acetyl-CoA = N(6)-acetyl-L-lysyl-[protein] + CoA + H(+)</text>
        <dbReference type="Rhea" id="RHEA:45948"/>
        <dbReference type="Rhea" id="RHEA-COMP:9752"/>
        <dbReference type="Rhea" id="RHEA-COMP:10731"/>
        <dbReference type="ChEBI" id="CHEBI:15378"/>
        <dbReference type="ChEBI" id="CHEBI:29969"/>
        <dbReference type="ChEBI" id="CHEBI:57287"/>
        <dbReference type="ChEBI" id="CHEBI:57288"/>
        <dbReference type="ChEBI" id="CHEBI:61930"/>
        <dbReference type="EC" id="2.3.1.48"/>
    </reaction>
</comment>
<dbReference type="Gene3D" id="3.90.360.10">
    <property type="entry name" value="Histone acetyl transferase 1 (HAT1), N-terminal domain"/>
    <property type="match status" value="1"/>
</dbReference>
<keyword evidence="3" id="KW-0808">Transferase</keyword>
<dbReference type="GO" id="GO:0004402">
    <property type="term" value="F:histone acetyltransferase activity"/>
    <property type="evidence" value="ECO:0007669"/>
    <property type="project" value="InterPro"/>
</dbReference>
<evidence type="ECO:0000256" key="4">
    <source>
        <dbReference type="ARBA" id="ARBA00023315"/>
    </source>
</evidence>
<reference evidence="7 8" key="1">
    <citation type="submission" date="2015-11" db="EMBL/GenBank/DDBJ databases">
        <title>Genomes and virulence difference between two physiological races of Phytophthora nicotianae.</title>
        <authorList>
            <person name="Liu H."/>
            <person name="Ma X."/>
            <person name="Yu H."/>
            <person name="Fang D."/>
            <person name="Li Y."/>
            <person name="Wang X."/>
            <person name="Wang W."/>
            <person name="Dong Y."/>
            <person name="Xiao B."/>
        </authorList>
    </citation>
    <scope>NUCLEOTIDE SEQUENCE [LARGE SCALE GENOMIC DNA]</scope>
    <source>
        <strain evidence="8">race 1</strain>
    </source>
</reference>
<dbReference type="InterPro" id="IPR037113">
    <property type="entry name" value="Hat1_N_sf"/>
</dbReference>
<proteinExistence type="inferred from homology"/>
<dbReference type="InterPro" id="IPR017380">
    <property type="entry name" value="Hist_AcTrfase_B-typ_cat-su"/>
</dbReference>